<reference evidence="1 2" key="1">
    <citation type="submission" date="2019-06" db="EMBL/GenBank/DDBJ databases">
        <title>Sorghum-associated microbial communities from plants grown in Nebraska, USA.</title>
        <authorList>
            <person name="Schachtman D."/>
        </authorList>
    </citation>
    <scope>NUCLEOTIDE SEQUENCE [LARGE SCALE GENOMIC DNA]</scope>
    <source>
        <strain evidence="1 2">1225</strain>
    </source>
</reference>
<dbReference type="AlphaFoldDB" id="A0A561QUW1"/>
<organism evidence="1 2">
    <name type="scientific">Neorhizobium alkalisoli</name>
    <dbReference type="NCBI Taxonomy" id="528178"/>
    <lineage>
        <taxon>Bacteria</taxon>
        <taxon>Pseudomonadati</taxon>
        <taxon>Pseudomonadota</taxon>
        <taxon>Alphaproteobacteria</taxon>
        <taxon>Hyphomicrobiales</taxon>
        <taxon>Rhizobiaceae</taxon>
        <taxon>Rhizobium/Agrobacterium group</taxon>
        <taxon>Neorhizobium</taxon>
    </lineage>
</organism>
<keyword evidence="2" id="KW-1185">Reference proteome</keyword>
<evidence type="ECO:0000313" key="2">
    <source>
        <dbReference type="Proteomes" id="UP000320653"/>
    </source>
</evidence>
<dbReference type="EMBL" id="VIWP01000003">
    <property type="protein sequence ID" value="TWF54147.1"/>
    <property type="molecule type" value="Genomic_DNA"/>
</dbReference>
<name>A0A561QUW1_9HYPH</name>
<protein>
    <submittedName>
        <fullName evidence="1">Uncharacterized protein</fullName>
    </submittedName>
</protein>
<dbReference type="Proteomes" id="UP000320653">
    <property type="component" value="Unassembled WGS sequence"/>
</dbReference>
<comment type="caution">
    <text evidence="1">The sequence shown here is derived from an EMBL/GenBank/DDBJ whole genome shotgun (WGS) entry which is preliminary data.</text>
</comment>
<sequence>MQFQAYGFQLLPGSDDSLHFAKTYEECRDEATELRREYKALHAAAPPLGPMKVYQFFMRMPKEADLLNAFNHPDETAEMLINHCVIERREVGEFTDD</sequence>
<dbReference type="RefSeq" id="WP_145636107.1">
    <property type="nucleotide sequence ID" value="NZ_VIWP01000003.1"/>
</dbReference>
<dbReference type="OrthoDB" id="8375131at2"/>
<accession>A0A561QUW1</accession>
<gene>
    <name evidence="1" type="ORF">FHW37_1036</name>
</gene>
<evidence type="ECO:0000313" key="1">
    <source>
        <dbReference type="EMBL" id="TWF54147.1"/>
    </source>
</evidence>
<proteinExistence type="predicted"/>